<name>A0ABD7X9F1_PEDPE</name>
<dbReference type="SUPFAM" id="SSF53850">
    <property type="entry name" value="Periplasmic binding protein-like II"/>
    <property type="match status" value="1"/>
</dbReference>
<dbReference type="GO" id="GO:0003677">
    <property type="term" value="F:DNA binding"/>
    <property type="evidence" value="ECO:0007669"/>
    <property type="project" value="UniProtKB-KW"/>
</dbReference>
<evidence type="ECO:0000256" key="2">
    <source>
        <dbReference type="ARBA" id="ARBA00023015"/>
    </source>
</evidence>
<dbReference type="AlphaFoldDB" id="A0ABD7X9F1"/>
<dbReference type="Pfam" id="PF03466">
    <property type="entry name" value="LysR_substrate"/>
    <property type="match status" value="1"/>
</dbReference>
<evidence type="ECO:0000256" key="3">
    <source>
        <dbReference type="ARBA" id="ARBA00023125"/>
    </source>
</evidence>
<dbReference type="PRINTS" id="PR00039">
    <property type="entry name" value="HTHLYSR"/>
</dbReference>
<dbReference type="InterPro" id="IPR050950">
    <property type="entry name" value="HTH-type_LysR_regulators"/>
</dbReference>
<dbReference type="CDD" id="cd05466">
    <property type="entry name" value="PBP2_LTTR_substrate"/>
    <property type="match status" value="1"/>
</dbReference>
<feature type="domain" description="HTH lysR-type" evidence="5">
    <location>
        <begin position="1"/>
        <end position="58"/>
    </location>
</feature>
<organism evidence="6 7">
    <name type="scientific">Pediococcus pentosaceus</name>
    <dbReference type="NCBI Taxonomy" id="1255"/>
    <lineage>
        <taxon>Bacteria</taxon>
        <taxon>Bacillati</taxon>
        <taxon>Bacillota</taxon>
        <taxon>Bacilli</taxon>
        <taxon>Lactobacillales</taxon>
        <taxon>Lactobacillaceae</taxon>
        <taxon>Pediococcus</taxon>
    </lineage>
</organism>
<dbReference type="InterPro" id="IPR000847">
    <property type="entry name" value="LysR_HTH_N"/>
</dbReference>
<keyword evidence="3" id="KW-0238">DNA-binding</keyword>
<dbReference type="SUPFAM" id="SSF46785">
    <property type="entry name" value="Winged helix' DNA-binding domain"/>
    <property type="match status" value="1"/>
</dbReference>
<accession>A0ABD7X9F1</accession>
<gene>
    <name evidence="6" type="ORF">PWB86_03415</name>
</gene>
<protein>
    <submittedName>
        <fullName evidence="6">LysR family transcriptional regulator</fullName>
    </submittedName>
</protein>
<keyword evidence="4" id="KW-0804">Transcription</keyword>
<evidence type="ECO:0000256" key="1">
    <source>
        <dbReference type="ARBA" id="ARBA00009437"/>
    </source>
</evidence>
<reference evidence="6 7" key="1">
    <citation type="submission" date="2023-02" db="EMBL/GenBank/DDBJ databases">
        <title>Comparative genomics and fermentation flavor characterization of five lactic acid bacteria reveal flavor biosynthesis metabolic pathways in fermented muskmelon puree.</title>
        <authorList>
            <person name="Yuan L."/>
            <person name="Li M."/>
            <person name="Xu X."/>
            <person name="Lao F."/>
            <person name="Wu J."/>
        </authorList>
    </citation>
    <scope>NUCLEOTIDE SEQUENCE [LARGE SCALE GENOMIC DNA]</scope>
    <source>
        <strain evidence="6 7">Ca-4</strain>
    </source>
</reference>
<dbReference type="Gene3D" id="3.40.190.290">
    <property type="match status" value="1"/>
</dbReference>
<evidence type="ECO:0000259" key="5">
    <source>
        <dbReference type="PROSITE" id="PS50931"/>
    </source>
</evidence>
<keyword evidence="2" id="KW-0805">Transcription regulation</keyword>
<dbReference type="RefSeq" id="WP_060744094.1">
    <property type="nucleotide sequence ID" value="NZ_BEWQ01000006.1"/>
</dbReference>
<dbReference type="InterPro" id="IPR005119">
    <property type="entry name" value="LysR_subst-bd"/>
</dbReference>
<comment type="similarity">
    <text evidence="1">Belongs to the LysR transcriptional regulatory family.</text>
</comment>
<evidence type="ECO:0000313" key="6">
    <source>
        <dbReference type="EMBL" id="WEA57929.1"/>
    </source>
</evidence>
<dbReference type="EMBL" id="CP118739">
    <property type="protein sequence ID" value="WEA57929.1"/>
    <property type="molecule type" value="Genomic_DNA"/>
</dbReference>
<dbReference type="PANTHER" id="PTHR30419">
    <property type="entry name" value="HTH-TYPE TRANSCRIPTIONAL REGULATOR YBHD"/>
    <property type="match status" value="1"/>
</dbReference>
<dbReference type="Proteomes" id="UP001214131">
    <property type="component" value="Chromosome"/>
</dbReference>
<sequence>MDTKKLATFYNLAQTKNYSKTAEEIFLTQATVSKHIMALEKEWGIKLFSRKHRKVTLTQEALNVLPDVREILDKEQQLKQKIDALKNNPKGTLVVKGIPSISQYSAFDTITQFTKQYPEINLKFSEAGTDSLLNELNHDGTDIVFTRIFSPVSEKYDVIVNESDYFVALVPKNNPLSRFEKIQVQDLRNESFLVLEGTISGTNPIIPILKKPNVQPRIMYEGQRIDLILEMLNEGMGVSVVMDKSFDLTNYPNIAVIPIIPKKSSQLAFIKRKGDMVPVVNLFWEFARNRT</sequence>
<evidence type="ECO:0000256" key="4">
    <source>
        <dbReference type="ARBA" id="ARBA00023163"/>
    </source>
</evidence>
<dbReference type="Pfam" id="PF00126">
    <property type="entry name" value="HTH_1"/>
    <property type="match status" value="1"/>
</dbReference>
<dbReference type="PROSITE" id="PS50931">
    <property type="entry name" value="HTH_LYSR"/>
    <property type="match status" value="1"/>
</dbReference>
<evidence type="ECO:0000313" key="7">
    <source>
        <dbReference type="Proteomes" id="UP001214131"/>
    </source>
</evidence>
<dbReference type="Gene3D" id="1.10.10.10">
    <property type="entry name" value="Winged helix-like DNA-binding domain superfamily/Winged helix DNA-binding domain"/>
    <property type="match status" value="1"/>
</dbReference>
<dbReference type="InterPro" id="IPR036390">
    <property type="entry name" value="WH_DNA-bd_sf"/>
</dbReference>
<proteinExistence type="inferred from homology"/>
<dbReference type="InterPro" id="IPR036388">
    <property type="entry name" value="WH-like_DNA-bd_sf"/>
</dbReference>
<dbReference type="PANTHER" id="PTHR30419:SF28">
    <property type="entry name" value="HTH-TYPE TRANSCRIPTIONAL REGULATOR BSDA"/>
    <property type="match status" value="1"/>
</dbReference>